<comment type="similarity">
    <text evidence="1">Belongs to the ROK (NagC/XylR) family.</text>
</comment>
<dbReference type="InterPro" id="IPR036388">
    <property type="entry name" value="WH-like_DNA-bd_sf"/>
</dbReference>
<evidence type="ECO:0000313" key="3">
    <source>
        <dbReference type="EMBL" id="SCM72975.1"/>
    </source>
</evidence>
<dbReference type="AlphaFoldDB" id="A0A212L633"/>
<dbReference type="EMBL" id="FMJD01000002">
    <property type="protein sequence ID" value="SCM72975.1"/>
    <property type="molecule type" value="Genomic_DNA"/>
</dbReference>
<gene>
    <name evidence="3" type="ORF">KL86PLE_100782</name>
</gene>
<protein>
    <submittedName>
        <fullName evidence="3">Transcriptional regulator ROK family</fullName>
    </submittedName>
</protein>
<accession>A0A212L633</accession>
<dbReference type="InterPro" id="IPR036390">
    <property type="entry name" value="WH_DNA-bd_sf"/>
</dbReference>
<dbReference type="InterPro" id="IPR043129">
    <property type="entry name" value="ATPase_NBD"/>
</dbReference>
<evidence type="ECO:0000259" key="2">
    <source>
        <dbReference type="Pfam" id="PF01047"/>
    </source>
</evidence>
<dbReference type="PANTHER" id="PTHR18964:SF149">
    <property type="entry name" value="BIFUNCTIONAL UDP-N-ACETYLGLUCOSAMINE 2-EPIMERASE_N-ACETYLMANNOSAMINE KINASE"/>
    <property type="match status" value="1"/>
</dbReference>
<reference evidence="3" key="1">
    <citation type="submission" date="2016-08" db="EMBL/GenBank/DDBJ databases">
        <authorList>
            <person name="Seilhamer J.J."/>
        </authorList>
    </citation>
    <scope>NUCLEOTIDE SEQUENCE</scope>
    <source>
        <strain evidence="3">86</strain>
    </source>
</reference>
<feature type="domain" description="HTH marR-type" evidence="2">
    <location>
        <begin position="20"/>
        <end position="59"/>
    </location>
</feature>
<dbReference type="SUPFAM" id="SSF53067">
    <property type="entry name" value="Actin-like ATPase domain"/>
    <property type="match status" value="1"/>
</dbReference>
<dbReference type="RefSeq" id="WP_100078817.1">
    <property type="nucleotide sequence ID" value="NZ_LT608334.1"/>
</dbReference>
<proteinExistence type="inferred from homology"/>
<dbReference type="InterPro" id="IPR000600">
    <property type="entry name" value="ROK"/>
</dbReference>
<dbReference type="SUPFAM" id="SSF46785">
    <property type="entry name" value="Winged helix' DNA-binding domain"/>
    <property type="match status" value="1"/>
</dbReference>
<name>A0A212L633_9HYPH</name>
<evidence type="ECO:0000256" key="1">
    <source>
        <dbReference type="ARBA" id="ARBA00006479"/>
    </source>
</evidence>
<sequence length="400" mass="41800">MTLDDAVPPVLRQISVRSVMDVLLNHGATSRTELARITGLSKQTMSEVIRALEGSGWVQAKGVTSGRVGRSAIIYEVTPDAGFVVGVDLGATTIRLAVANMVGDILKVIEAAADSRGGLHLFIQLGQLKDELLSLCRLDPGKILLAAVATPGVVDPEVGTLSLAPNFADMDDFDIPAVLRKQMECDIVIENDVNAAVIGESWRGCAVGIDEVAFVSLGTGIGLGALVNGKLLRGATGAAGEISYLPFGADPCSAESLERGALESAIGARSIRERYQGLGGQAGLTVRDILSRAEAGDETALQTMRETARIAALMVVSVSALLDPKKIVLGGNIGRNPAMVKLIGAQLPLHSRRPIAVEASALGQAATLHGSVAIALNQAHNLLFSPQDLPQPLRLPQARR</sequence>
<dbReference type="InterPro" id="IPR011991">
    <property type="entry name" value="ArsR-like_HTH"/>
</dbReference>
<organism evidence="3">
    <name type="scientific">uncultured Pleomorphomonas sp</name>
    <dbReference type="NCBI Taxonomy" id="442121"/>
    <lineage>
        <taxon>Bacteria</taxon>
        <taxon>Pseudomonadati</taxon>
        <taxon>Pseudomonadota</taxon>
        <taxon>Alphaproteobacteria</taxon>
        <taxon>Hyphomicrobiales</taxon>
        <taxon>Pleomorphomonadaceae</taxon>
        <taxon>Pleomorphomonas</taxon>
        <taxon>environmental samples</taxon>
    </lineage>
</organism>
<dbReference type="PANTHER" id="PTHR18964">
    <property type="entry name" value="ROK (REPRESSOR, ORF, KINASE) FAMILY"/>
    <property type="match status" value="1"/>
</dbReference>
<dbReference type="Pfam" id="PF00480">
    <property type="entry name" value="ROK"/>
    <property type="match status" value="1"/>
</dbReference>
<dbReference type="Gene3D" id="1.10.10.10">
    <property type="entry name" value="Winged helix-like DNA-binding domain superfamily/Winged helix DNA-binding domain"/>
    <property type="match status" value="1"/>
</dbReference>
<dbReference type="Pfam" id="PF01047">
    <property type="entry name" value="MarR"/>
    <property type="match status" value="1"/>
</dbReference>
<dbReference type="InterPro" id="IPR000835">
    <property type="entry name" value="HTH_MarR-typ"/>
</dbReference>
<dbReference type="GO" id="GO:0003700">
    <property type="term" value="F:DNA-binding transcription factor activity"/>
    <property type="evidence" value="ECO:0007669"/>
    <property type="project" value="InterPro"/>
</dbReference>
<dbReference type="Gene3D" id="3.30.420.40">
    <property type="match status" value="2"/>
</dbReference>
<dbReference type="CDD" id="cd00090">
    <property type="entry name" value="HTH_ARSR"/>
    <property type="match status" value="1"/>
</dbReference>